<dbReference type="Gene3D" id="2.20.80.10">
    <property type="entry name" value="Lipovitellin-phosvitin complex, chain A, domain 4"/>
    <property type="match status" value="1"/>
</dbReference>
<feature type="chain" id="PRO_5043910917" description="Vitellogenin domain-containing protein" evidence="21">
    <location>
        <begin position="20"/>
        <end position="4566"/>
    </location>
</feature>
<dbReference type="InterPro" id="IPR052418">
    <property type="entry name" value="Apolipoprotein_B"/>
</dbReference>
<dbReference type="GO" id="GO:0005737">
    <property type="term" value="C:cytoplasm"/>
    <property type="evidence" value="ECO:0007669"/>
    <property type="project" value="UniProtKB-SubCell"/>
</dbReference>
<dbReference type="SUPFAM" id="SSF56968">
    <property type="entry name" value="Lipovitellin-phosvitin complex, beta-sheet shell regions"/>
    <property type="match status" value="2"/>
</dbReference>
<dbReference type="Pfam" id="PF12491">
    <property type="entry name" value="ApoB100_C"/>
    <property type="match status" value="1"/>
</dbReference>
<dbReference type="InterPro" id="IPR015255">
    <property type="entry name" value="Vitellinogen_open_b-sht"/>
</dbReference>
<dbReference type="GO" id="GO:0005811">
    <property type="term" value="C:lipid droplet"/>
    <property type="evidence" value="ECO:0007669"/>
    <property type="project" value="UniProtKB-SubCell"/>
</dbReference>
<evidence type="ECO:0000256" key="12">
    <source>
        <dbReference type="ARBA" id="ARBA00022729"/>
    </source>
</evidence>
<evidence type="ECO:0000256" key="2">
    <source>
        <dbReference type="ARBA" id="ARBA00004502"/>
    </source>
</evidence>
<keyword evidence="5" id="KW-0963">Cytoplasm</keyword>
<accession>A0AAV7C6M7</accession>
<evidence type="ECO:0000259" key="22">
    <source>
        <dbReference type="PROSITE" id="PS51211"/>
    </source>
</evidence>
<keyword evidence="4" id="KW-0813">Transport</keyword>
<dbReference type="PROSITE" id="PS51211">
    <property type="entry name" value="VITELLOGENIN"/>
    <property type="match status" value="1"/>
</dbReference>
<dbReference type="PANTHER" id="PTHR13769:SF1">
    <property type="entry name" value="APOLIPOPROTEIN B-100"/>
    <property type="match status" value="1"/>
</dbReference>
<keyword evidence="14" id="KW-0443">Lipid metabolism</keyword>
<feature type="domain" description="Vitellogenin" evidence="22">
    <location>
        <begin position="38"/>
        <end position="655"/>
    </location>
</feature>
<evidence type="ECO:0000256" key="3">
    <source>
        <dbReference type="ARBA" id="ARBA00004613"/>
    </source>
</evidence>
<keyword evidence="12 21" id="KW-0732">Signal</keyword>
<dbReference type="Pfam" id="PF09172">
    <property type="entry name" value="Vit_open_b-sht"/>
    <property type="match status" value="1"/>
</dbReference>
<dbReference type="InterPro" id="IPR022176">
    <property type="entry name" value="ApoB100_C"/>
</dbReference>
<feature type="signal peptide" evidence="21">
    <location>
        <begin position="1"/>
        <end position="19"/>
    </location>
</feature>
<evidence type="ECO:0000256" key="17">
    <source>
        <dbReference type="ARBA" id="ARBA00023221"/>
    </source>
</evidence>
<dbReference type="EMBL" id="WNYA01000003">
    <property type="protein sequence ID" value="KAG8580087.1"/>
    <property type="molecule type" value="Genomic_DNA"/>
</dbReference>
<evidence type="ECO:0000256" key="11">
    <source>
        <dbReference type="ARBA" id="ARBA00022710"/>
    </source>
</evidence>
<dbReference type="FunFam" id="2.30.230.10:FF:000003">
    <property type="entry name" value="Apolipoprotein B"/>
    <property type="match status" value="1"/>
</dbReference>
<evidence type="ECO:0000256" key="4">
    <source>
        <dbReference type="ARBA" id="ARBA00022448"/>
    </source>
</evidence>
<dbReference type="InterPro" id="IPR011030">
    <property type="entry name" value="Lipovitellin_superhlx_dom"/>
</dbReference>
<keyword evidence="24" id="KW-1185">Reference proteome</keyword>
<evidence type="ECO:0000256" key="1">
    <source>
        <dbReference type="ARBA" id="ARBA00004496"/>
    </source>
</evidence>
<evidence type="ECO:0000256" key="21">
    <source>
        <dbReference type="SAM" id="SignalP"/>
    </source>
</evidence>
<evidence type="ECO:0000256" key="5">
    <source>
        <dbReference type="ARBA" id="ARBA00022490"/>
    </source>
</evidence>
<keyword evidence="16" id="KW-0325">Glycoprotein</keyword>
<evidence type="ECO:0000256" key="19">
    <source>
        <dbReference type="PROSITE-ProRule" id="PRU00557"/>
    </source>
</evidence>
<keyword evidence="17" id="KW-0753">Steroid metabolism</keyword>
<dbReference type="SMART" id="SM00638">
    <property type="entry name" value="LPD_N"/>
    <property type="match status" value="1"/>
</dbReference>
<sequence length="4566" mass="514344">MGTRTLLLLVLFGSSCILAQEDGTDSQNPSCSRDAIKFRHLRKYTYNYDASATTGVSGTADSQSGSKFNCKVELEVPQPCNFILRIKQCTLREVSFISAEGKAIYKKAKNSEDFSNAMSKYEVNFSVQDGKRVVLYPKEEEPVNILNIKRGIISALLVPDDAQETSNMDTVYGKCEIRTVKKESTDITVNTDLKSCDQFTPYRDYVSPIAFFKGLNTPLSTLVSSSQSCQYTLEAKRRHVSEASCVETHLLLPFSYKNQYGMMAKVTQNLKLEDSTKTNNREFSDSQFVKGLALEAEVPPSSSEEAVLENLRELQKSSTTEHNQQRASRFHKLVTALRTLNNETLGPLVPSLMELSSPITIQALIQCGTPECFGAILQVLRTGDISPVLSDTVTYALGLLPSPCTKRVRELLNMAQYTQSRAAFYALSHAVSNFYEERNTITPELRDVADFMSSLIDNECTGDQDKTFLALKTIGIMGNVLEEANPQIKSSILRCVRSSAPSADVQKAAIQALRKMSITDDARSTLVQVFQDGNAPVQKRLAAYLTLMKSPSQSDLRRVVRALNKEDNEQVKNFVASHLVNIRDSQAPEMQDLKGKVEETLRSSGVPTIISDFAKLSKNYQISKTVDIPGLGDNVAAKVEGNLIYDYTGYMPREVMLETTLKVFGESVDLFEIGLEGNGFEPTLDALFGKGGFFPDCATKALYWADGKVPDKVTEILYKWFGVSRQDQQNQDLKKAILLSVEKLVKEVRSSNAPEAKAYLQILGKELGYLKMSDFKTLGNVLLRSFQSAQNLPAKVAQLFSGGVDSDLFVHYIFMDNQFTLPTGSGLQLQIGLSGIIAPGTRAGMKFGNRNVKAEFSLKPAVAVEFVTQMGIQTPQFSKHAVQMNTNIYHESGIQARFSVRDGQIKFSIPAPTTPTKLFSLNNKVNLVFASKTEVMPSIVENREERSTCSPLFTGLNYCTNIGYSNASSLESAPYFPLTGEFRFEVEIQPTGEVQEYSLTAGYSMNREERDLVDTVQISAQAEGTTSEARLTVKFNRNKIILTSNVEVPDANIQFGGSIRVNDESNDFQRNFALIAEFNNHQVPEVTFTGRLSYDGRTEGVLSGELSVPFLKIETKADARLKKVMNDFNLQLKSSATICALSGSQNLVFTYDDEKVELNWNTASNSDMKKIAKELPDVSFSDFASYPESLKTYANQVLDHKVAQTDMTIRHIASQGIVATNNWLKAASRDSPYAQTLSNKLYALRDLNMQELGVPAFPDNLFFNSDGLIRYKFNRESITVNIPLPFAGKSSHQLVAKTLRSPSLELQSMGVNIPSQEFRVPAFTIPNYYQLKVPLLGVLDLSSNINSNFYNWSASYSGGNTTTDIQSYAVRYQMRADAIVDILSYNIDGSAQASYDPREITTVSYEGSLRHTLLEANMRFNEVVNLRSTDIVKASSSYQARSVLGFSAFAESTTKSTLNNKMLVTESDVRSRLNVASLFGNSDLKMVYTFNTETYQTKLESNYKFDSSFLKATNKISGMFLTEAVTLSSTTDLQDGALVNTMTADYRNKQLTLKSDTNGNYYNLIGLNRLELTVSEQMAAIRSEYQADYKRHRFYTLLSGSLNSLGLELNADVTLNNQANRAAHKATLKLNQDGLSTSATTNVNFNPLMLESEFNAGVGSAGAVMKMMAGGRYREHSAKISLDGKGALRELSLGSVYQATLFGLDSKHLLSFKVSKEGLSFSNNLKGSYDQFKLESSNDLSIVGYVLQYTSKLENSLSSDKVHKHTFDFQIQPYTMTTVLNNELHYGALEVTNKGQVQLEAFKVNINGNIRGAYQKDEITHTYGFSTGNMEAHINTNSIAKILGTAHSHRFALDVAGLSVSLSSNTNCDSGNIRFSNIIRSVVKPFTITVDSQTNANGKVQFYGQQTGQLYSKFNLQAEPLSFNLIHDYRVSTEHAIGAGKRHETLLDSSINLLFTPSEQLSSWKLKGRLNQNSFNQDLSAFNNADSIGVQLSGQTLADLSILDRDVYLPSFKFNPVDSLNLRDRVDTPQEFSISGHIKYDKNKDMHIIHLPFIENMSLYFEKMRAALLTTLQSLQSSLKDIDIDQYIQRYRRALDSASKSMSDYVNSLDLESKASRAKERILSMTNEFRITAEELQDAIEDYFVRVQIRLQKALAELDRYIKENYNLENLKRSIEICIQRCMEKLKAFDNEHKIREKTIEMIQSVRVSIEKFNINDLGESLAAWIQNVDQQYQIKAKIQRFLHQIQSYIQRIDVDQMTRNVKEFLQSIELSKYVEPIKNIVHFERIGIYVRHVKNLVATQVEEFQISEKINAVVDKFQDFVTVYEIDKKLEVLIEKFIEFINQQRVKETIKKVTDMLNDIDVRLHCRKMLSFVDKAVKQVRDYDFKKLIDDINYYLDILVQKMRSFNYDQFVDDFNRKIKELTETINNKMRELELPQKAEALRQYLNDVRTVVIQYLREVRDTRLAAIAQWYNDIMTSTVLNEWKNRVMEQLEDARERIYAMNIKEECRKYLEKVGQAYQRLIIVITEQWNTVATKITEFANENDIREWAEKVKVFVEEGFYVPEINARFIRIPAFEVSLRALREATFKTPTFIVPLTDLQIQSVEINFRKLRNIEIPTRFVTPEFTVLSTYRIPSYVIDLNEIKLKVVRIIDQITSSDFTLPSPDLLFRDITMSDMGIPEFSIPEIYIPNMQLPDYRIPKLNLENFQFPDLKIPEFQLPRIPHSISVPTFGKLSSSFKVASPFFTMSTTAEVKNSTVSEKTPEMVASLNTEATSMIEALAFTFGADARISAPMMEQLVLKETVSLSNRHVKLDHFSEVIFAANKIQTKIETKANLRTEKNTAELQNSVTVQLQKRITADVSTKYYHTLNIPQLDFTSQVTLQNDVDTTVDPGRISLISSGKGNWRWACPHFTDEGSHQADVKFNMKGGNIELTGTNKINDKYLKLDQSLKYDSMFLNYVSIDIMSKADAPNVGNSIATLNAKAQVNEMKVELSASHNAELTGRTTGTISNNFSFLTRAFEVKLSTANNGNLKVSFPLTLTGKIEFLNNYDFTLNPTVQQVSWQANGRFNQYKVSHAVSLGNNEENMEAALAMNGEANLDFLTIPVSIPEIPIPYTSVKTPAVREFSVWEKTGLKNLLTTTRQNFDLNIKLQYQKNKDNHVIPLPLDAVFDNINTNMRTLSKNFEYGRDKALNLLVDSYNQAKVKFDKYKVDNLVSRGPRTFKIPGYTIPLVNIEVSPFSADLPAFGYMAPKEISTPSFVVPGIGFSIPSYKLVVPSVEMPVLHVPNSLRRLSLPKFKLPSGQNGILIPALGNLTYDFFFKSNVISLTTSAGIFNQTDVSARVYVASTSVIDALQFSIDATTGLTRKRGLKLATALALKSVIAEGKHESSISFGKRNVEASVITNAKLDTPLLKSTLKQELTGNTKTKSSVSSKITLTYDLNDALFGNAANGKLDHTLNLEGPSSYFSVESRLTGDITGTLLNRQPFYGRLNSEANTYMTSNGLRSTMRLVTNSRVDGMGVLDLSESLAVEASTSRIYAVWEHNEENYLRITPLFTTSGLHSGKATLELALWSLLADLQVKISQPNSFIEAASMKQGITFNLNTDKQELILNGEGILESLVLSHNVKLSNDQTDARLEAGGSLQGHVAFLKSIILPVYDRSLWDVLKLDVTTQPDKKQYLGASTSLIYTKSNDGFFYPIPSERIGDGSTITFPGFSLPSDPYSPLPHIQFPKTDIKLLYTTAERSNIPLVELSAPQYQVTLSKYTLPKTLYNLDFNKLFNKIADIDLPTIEIPEQNIVIPPIKVRMPAGIYIPAFGSISGSVQFASPVYNLTWTNRLENKPDSLVGSIDATSSSTLRFLEFDLDASLAGSINGRSLNLVGVGSLSHVDLSTTWKEEVSFEGLSLPQHNFQMDITSPTFSNAQIRCQHDVNGIASSISSPSTGTLGLRLEKDSKTIKMIVFSRSAASPENEVLILKNELSLKNSDKIQNKLNWREEAAQDVLNGLKERLPKMSDAVYNSINKYHKEHLGMDIKEAGLKMKEQLHTQVSSAYSRASSHIDNLDYQLRSAARGASGKYADAVNKAQQWYREPADMSFLLNDGEELYEKSVIAVRRYQSTMKEVIDAAITFLKSTKFQLPGQNQKYTGEEQFSMAMKWAVNTMEQCIQKIQKLLDSFIQSISDVSFQIPGTNYKFETRKVILAVQDFLKEVQKITKKIFNDLQYVSLERNLQQLKELVQVISQKSEKLIEALKSKNYQDIQLQTQQMYNDAMDSQYVQYLTNLVSEIKKSTSQLLKVYQSIYEDLMEKLKQLLVYAKALREEYLDPNIVGWSVKYYEIEEKVLQLFKIMIDSLKELPSKFGIDVSEMTDQMKQLLKEYYEQTTILLTNAEDKGRRQVREFSIKFEEKVSDWSRNAKRAAVEHSQVLNAKLHEAYGQLVSSYERFLAEANRLIDLVIQKYNDFIEYLNQMLQSFQNSASEEVKTYMSTRKGELKVEIPHPFDWKSFNEIPEVRQDLIAKRLEIAKSMVLEGIEKGSKHWEELQQYIKKQVEDGKLSTQQIIENIKNRKKN</sequence>
<name>A0AAV7C6M7_ENGPU</name>
<feature type="coiled-coil region" evidence="20">
    <location>
        <begin position="4221"/>
        <end position="4248"/>
    </location>
</feature>
<evidence type="ECO:0000256" key="15">
    <source>
        <dbReference type="ARBA" id="ARBA00023166"/>
    </source>
</evidence>
<proteinExistence type="predicted"/>
<dbReference type="InterPro" id="IPR015819">
    <property type="entry name" value="Lipid_transp_b-sht_shell"/>
</dbReference>
<dbReference type="InterPro" id="IPR009454">
    <property type="entry name" value="Lipid_transpt_open_b-sht"/>
</dbReference>
<comment type="caution">
    <text evidence="23">The sequence shown here is derived from an EMBL/GenBank/DDBJ whole genome shotgun (WGS) entry which is preliminary data.</text>
</comment>
<dbReference type="PANTHER" id="PTHR13769">
    <property type="entry name" value="APOLIPOPROTEIN B"/>
    <property type="match status" value="1"/>
</dbReference>
<comment type="subcellular location">
    <subcellularLocation>
        <location evidence="1">Cytoplasm</location>
    </subcellularLocation>
    <subcellularLocation>
        <location evidence="2">Lipid droplet</location>
    </subcellularLocation>
    <subcellularLocation>
        <location evidence="3">Secreted</location>
    </subcellularLocation>
</comment>
<evidence type="ECO:0000256" key="20">
    <source>
        <dbReference type="SAM" id="Coils"/>
    </source>
</evidence>
<protein>
    <recommendedName>
        <fullName evidence="22">Vitellogenin domain-containing protein</fullName>
    </recommendedName>
</protein>
<evidence type="ECO:0000256" key="9">
    <source>
        <dbReference type="ARBA" id="ARBA00022674"/>
    </source>
</evidence>
<organism evidence="23 24">
    <name type="scientific">Engystomops pustulosus</name>
    <name type="common">Tungara frog</name>
    <name type="synonym">Physalaemus pustulosus</name>
    <dbReference type="NCBI Taxonomy" id="76066"/>
    <lineage>
        <taxon>Eukaryota</taxon>
        <taxon>Metazoa</taxon>
        <taxon>Chordata</taxon>
        <taxon>Craniata</taxon>
        <taxon>Vertebrata</taxon>
        <taxon>Euteleostomi</taxon>
        <taxon>Amphibia</taxon>
        <taxon>Batrachia</taxon>
        <taxon>Anura</taxon>
        <taxon>Neobatrachia</taxon>
        <taxon>Hyloidea</taxon>
        <taxon>Leptodactylidae</taxon>
        <taxon>Leiuperinae</taxon>
        <taxon>Engystomops</taxon>
    </lineage>
</organism>
<reference evidence="23" key="1">
    <citation type="thesis" date="2020" institute="ProQuest LLC" country="789 East Eisenhower Parkway, Ann Arbor, MI, USA">
        <title>Comparative Genomics and Chromosome Evolution.</title>
        <authorList>
            <person name="Mudd A.B."/>
        </authorList>
    </citation>
    <scope>NUCLEOTIDE SEQUENCE</scope>
    <source>
        <strain evidence="23">237g6f4</strain>
        <tissue evidence="23">Blood</tissue>
    </source>
</reference>
<dbReference type="GO" id="GO:0120020">
    <property type="term" value="F:cholesterol transfer activity"/>
    <property type="evidence" value="ECO:0007669"/>
    <property type="project" value="TreeGrafter"/>
</dbReference>
<keyword evidence="9" id="KW-0358">Heparin-binding</keyword>
<dbReference type="GO" id="GO:0042953">
    <property type="term" value="P:lipoprotein transport"/>
    <property type="evidence" value="ECO:0007669"/>
    <property type="project" value="TreeGrafter"/>
</dbReference>
<evidence type="ECO:0000256" key="16">
    <source>
        <dbReference type="ARBA" id="ARBA00023180"/>
    </source>
</evidence>
<dbReference type="GO" id="GO:0034359">
    <property type="term" value="C:mature chylomicron"/>
    <property type="evidence" value="ECO:0007669"/>
    <property type="project" value="TreeGrafter"/>
</dbReference>
<evidence type="ECO:0000256" key="18">
    <source>
        <dbReference type="ARBA" id="ARBA00023313"/>
    </source>
</evidence>
<dbReference type="InterPro" id="IPR015816">
    <property type="entry name" value="Vitellinogen_b-sht_N"/>
</dbReference>
<dbReference type="Pfam" id="PF01347">
    <property type="entry name" value="Vitellogenin_N"/>
    <property type="match status" value="1"/>
</dbReference>
<evidence type="ECO:0000256" key="6">
    <source>
        <dbReference type="ARBA" id="ARBA00022513"/>
    </source>
</evidence>
<keyword evidence="8" id="KW-0153">Cholesterol metabolism</keyword>
<comment type="caution">
    <text evidence="19">Lacks conserved residue(s) required for the propagation of feature annotation.</text>
</comment>
<keyword evidence="15" id="KW-1207">Sterol metabolism</keyword>
<dbReference type="Proteomes" id="UP000824782">
    <property type="component" value="Unassembled WGS sequence"/>
</dbReference>
<evidence type="ECO:0000256" key="8">
    <source>
        <dbReference type="ARBA" id="ARBA00022548"/>
    </source>
</evidence>
<evidence type="ECO:0000313" key="24">
    <source>
        <dbReference type="Proteomes" id="UP000824782"/>
    </source>
</evidence>
<evidence type="ECO:0000256" key="13">
    <source>
        <dbReference type="ARBA" id="ARBA00023055"/>
    </source>
</evidence>
<gene>
    <name evidence="23" type="ORF">GDO81_007131</name>
</gene>
<dbReference type="PROSITE" id="PS51257">
    <property type="entry name" value="PROKAR_LIPOPROTEIN"/>
    <property type="match status" value="1"/>
</dbReference>
<dbReference type="GO" id="GO:0030301">
    <property type="term" value="P:cholesterol transport"/>
    <property type="evidence" value="ECO:0007669"/>
    <property type="project" value="TreeGrafter"/>
</dbReference>
<dbReference type="GO" id="GO:0008203">
    <property type="term" value="P:cholesterol metabolic process"/>
    <property type="evidence" value="ECO:0007669"/>
    <property type="project" value="UniProtKB-KW"/>
</dbReference>
<evidence type="ECO:0000256" key="14">
    <source>
        <dbReference type="ARBA" id="ARBA00023098"/>
    </source>
</evidence>
<keyword evidence="13" id="KW-0445">Lipid transport</keyword>
<dbReference type="GO" id="GO:0050750">
    <property type="term" value="F:low-density lipoprotein particle receptor binding"/>
    <property type="evidence" value="ECO:0007669"/>
    <property type="project" value="TreeGrafter"/>
</dbReference>
<evidence type="ECO:0000256" key="7">
    <source>
        <dbReference type="ARBA" id="ARBA00022525"/>
    </source>
</evidence>
<keyword evidence="11" id="KW-0427">LDL</keyword>
<dbReference type="GO" id="GO:0006642">
    <property type="term" value="P:triglyceride mobilization"/>
    <property type="evidence" value="ECO:0007669"/>
    <property type="project" value="TreeGrafter"/>
</dbReference>
<keyword evidence="10" id="KW-0551">Lipid droplet</keyword>
<dbReference type="SMART" id="SM01169">
    <property type="entry name" value="DUF1943"/>
    <property type="match status" value="1"/>
</dbReference>
<evidence type="ECO:0000313" key="23">
    <source>
        <dbReference type="EMBL" id="KAG8580087.1"/>
    </source>
</evidence>
<dbReference type="Pfam" id="PF06448">
    <property type="entry name" value="DUF1081"/>
    <property type="match status" value="1"/>
</dbReference>
<dbReference type="GO" id="GO:0042632">
    <property type="term" value="P:cholesterol homeostasis"/>
    <property type="evidence" value="ECO:0007669"/>
    <property type="project" value="TreeGrafter"/>
</dbReference>
<keyword evidence="20" id="KW-0175">Coiled coil</keyword>
<dbReference type="GO" id="GO:0034361">
    <property type="term" value="C:very-low-density lipoprotein particle"/>
    <property type="evidence" value="ECO:0007669"/>
    <property type="project" value="UniProtKB-KW"/>
</dbReference>
<dbReference type="Gene3D" id="2.30.230.10">
    <property type="entry name" value="Lipovitellin, beta-sheet shell regions, chain A"/>
    <property type="match status" value="1"/>
</dbReference>
<dbReference type="InterPro" id="IPR001747">
    <property type="entry name" value="Vitellogenin_N"/>
</dbReference>
<dbReference type="GO" id="GO:0034362">
    <property type="term" value="C:low-density lipoprotein particle"/>
    <property type="evidence" value="ECO:0007669"/>
    <property type="project" value="UniProtKB-KW"/>
</dbReference>
<keyword evidence="18" id="KW-0850">VLDL</keyword>
<keyword evidence="7" id="KW-0964">Secreted</keyword>
<dbReference type="Gene3D" id="1.25.10.20">
    <property type="entry name" value="Vitellinogen, superhelical"/>
    <property type="match status" value="1"/>
</dbReference>
<evidence type="ECO:0000256" key="10">
    <source>
        <dbReference type="ARBA" id="ARBA00022677"/>
    </source>
</evidence>
<keyword evidence="6" id="KW-0162">Chylomicron</keyword>
<dbReference type="GO" id="GO:0008201">
    <property type="term" value="F:heparin binding"/>
    <property type="evidence" value="ECO:0007669"/>
    <property type="project" value="UniProtKB-KW"/>
</dbReference>
<dbReference type="SUPFAM" id="SSF48431">
    <property type="entry name" value="Lipovitellin-phosvitin complex, superhelical domain"/>
    <property type="match status" value="1"/>
</dbReference>